<reference evidence="1 2" key="1">
    <citation type="journal article" date="2022" name="Nat. Plants">
        <title>Genomes of leafy and leafless Platanthera orchids illuminate the evolution of mycoheterotrophy.</title>
        <authorList>
            <person name="Li M.H."/>
            <person name="Liu K.W."/>
            <person name="Li Z."/>
            <person name="Lu H.C."/>
            <person name="Ye Q.L."/>
            <person name="Zhang D."/>
            <person name="Wang J.Y."/>
            <person name="Li Y.F."/>
            <person name="Zhong Z.M."/>
            <person name="Liu X."/>
            <person name="Yu X."/>
            <person name="Liu D.K."/>
            <person name="Tu X.D."/>
            <person name="Liu B."/>
            <person name="Hao Y."/>
            <person name="Liao X.Y."/>
            <person name="Jiang Y.T."/>
            <person name="Sun W.H."/>
            <person name="Chen J."/>
            <person name="Chen Y.Q."/>
            <person name="Ai Y."/>
            <person name="Zhai J.W."/>
            <person name="Wu S.S."/>
            <person name="Zhou Z."/>
            <person name="Hsiao Y.Y."/>
            <person name="Wu W.L."/>
            <person name="Chen Y.Y."/>
            <person name="Lin Y.F."/>
            <person name="Hsu J.L."/>
            <person name="Li C.Y."/>
            <person name="Wang Z.W."/>
            <person name="Zhao X."/>
            <person name="Zhong W.Y."/>
            <person name="Ma X.K."/>
            <person name="Ma L."/>
            <person name="Huang J."/>
            <person name="Chen G.Z."/>
            <person name="Huang M.Z."/>
            <person name="Huang L."/>
            <person name="Peng D.H."/>
            <person name="Luo Y.B."/>
            <person name="Zou S.Q."/>
            <person name="Chen S.P."/>
            <person name="Lan S."/>
            <person name="Tsai W.C."/>
            <person name="Van de Peer Y."/>
            <person name="Liu Z.J."/>
        </authorList>
    </citation>
    <scope>NUCLEOTIDE SEQUENCE [LARGE SCALE GENOMIC DNA]</scope>
    <source>
        <strain evidence="1">Lor287</strain>
    </source>
</reference>
<name>A0AAP0BD92_9ASPA</name>
<dbReference type="PANTHER" id="PTHR47430:SF4">
    <property type="entry name" value="GB|AAC33480.1"/>
    <property type="match status" value="1"/>
</dbReference>
<dbReference type="EMBL" id="JBBWWQ010000011">
    <property type="protein sequence ID" value="KAK8935645.1"/>
    <property type="molecule type" value="Genomic_DNA"/>
</dbReference>
<gene>
    <name evidence="1" type="ORF">KSP39_PZI013752</name>
</gene>
<sequence>MGADVQHCSYNHMSACNENISPYYEDHGIPSWRDDELQWMWWLVVEWCSGGGVVRVDVCISDMCVKCKRVVASDPSVQVKISEVGHLECTRGICSSGLGHHGNLSVRDRWWRMMEEGLSEMLGETECCSTRASQASINSGIVTRRLASLDETEVAHEGGREAVKPQHWQPMSSMVDGPLQQKKSRDQGKMLVGFTGTTTSGKWKQFEYQSLFDLVNLDLRMKAFQEKKSNHAVVCLPYWNNCLLIVLFRYARLATPMVKEGRWNDLDDYKMIDAYVNSIILKWQLAVRESPVCARLGASKASGALALVSAMQSRAMCLGCAQEVGKNMISDALRHLRRTWASSSPIFSEFDAQFPENQRSNSPIFRELGTHFIFASHMPQTYACASCASGTRLRLAPRLHDPFAS</sequence>
<dbReference type="PANTHER" id="PTHR47430">
    <property type="entry name" value="GB|AAC33480.1"/>
    <property type="match status" value="1"/>
</dbReference>
<proteinExistence type="predicted"/>
<accession>A0AAP0BD92</accession>
<protein>
    <submittedName>
        <fullName evidence="1">Uncharacterized protein</fullName>
    </submittedName>
</protein>
<comment type="caution">
    <text evidence="1">The sequence shown here is derived from an EMBL/GenBank/DDBJ whole genome shotgun (WGS) entry which is preliminary data.</text>
</comment>
<organism evidence="1 2">
    <name type="scientific">Platanthera zijinensis</name>
    <dbReference type="NCBI Taxonomy" id="2320716"/>
    <lineage>
        <taxon>Eukaryota</taxon>
        <taxon>Viridiplantae</taxon>
        <taxon>Streptophyta</taxon>
        <taxon>Embryophyta</taxon>
        <taxon>Tracheophyta</taxon>
        <taxon>Spermatophyta</taxon>
        <taxon>Magnoliopsida</taxon>
        <taxon>Liliopsida</taxon>
        <taxon>Asparagales</taxon>
        <taxon>Orchidaceae</taxon>
        <taxon>Orchidoideae</taxon>
        <taxon>Orchideae</taxon>
        <taxon>Orchidinae</taxon>
        <taxon>Platanthera</taxon>
    </lineage>
</organism>
<keyword evidence="2" id="KW-1185">Reference proteome</keyword>
<evidence type="ECO:0000313" key="1">
    <source>
        <dbReference type="EMBL" id="KAK8935645.1"/>
    </source>
</evidence>
<dbReference type="AlphaFoldDB" id="A0AAP0BD92"/>
<evidence type="ECO:0000313" key="2">
    <source>
        <dbReference type="Proteomes" id="UP001418222"/>
    </source>
</evidence>
<dbReference type="Proteomes" id="UP001418222">
    <property type="component" value="Unassembled WGS sequence"/>
</dbReference>